<dbReference type="Proteomes" id="UP000588098">
    <property type="component" value="Unassembled WGS sequence"/>
</dbReference>
<dbReference type="AlphaFoldDB" id="A0A7W9Q8Y6"/>
<dbReference type="InterPro" id="IPR028087">
    <property type="entry name" value="Tad_N"/>
</dbReference>
<gene>
    <name evidence="3" type="ORF">FHS42_001749</name>
</gene>
<feature type="transmembrane region" description="Helical" evidence="1">
    <location>
        <begin position="94"/>
        <end position="114"/>
    </location>
</feature>
<accession>A0A7W9Q8Y6</accession>
<keyword evidence="4" id="KW-1185">Reference proteome</keyword>
<comment type="caution">
    <text evidence="3">The sequence shown here is derived from an EMBL/GenBank/DDBJ whole genome shotgun (WGS) entry which is preliminary data.</text>
</comment>
<evidence type="ECO:0000313" key="3">
    <source>
        <dbReference type="EMBL" id="MBB5934702.1"/>
    </source>
</evidence>
<evidence type="ECO:0000259" key="2">
    <source>
        <dbReference type="Pfam" id="PF13400"/>
    </source>
</evidence>
<organism evidence="3 4">
    <name type="scientific">Streptomyces zagrosensis</name>
    <dbReference type="NCBI Taxonomy" id="1042984"/>
    <lineage>
        <taxon>Bacteria</taxon>
        <taxon>Bacillati</taxon>
        <taxon>Actinomycetota</taxon>
        <taxon>Actinomycetes</taxon>
        <taxon>Kitasatosporales</taxon>
        <taxon>Streptomycetaceae</taxon>
        <taxon>Streptomyces</taxon>
    </lineage>
</organism>
<evidence type="ECO:0000313" key="4">
    <source>
        <dbReference type="Proteomes" id="UP000588098"/>
    </source>
</evidence>
<keyword evidence="1" id="KW-0472">Membrane</keyword>
<evidence type="ECO:0000256" key="1">
    <source>
        <dbReference type="SAM" id="Phobius"/>
    </source>
</evidence>
<protein>
    <recommendedName>
        <fullName evidence="2">Putative Flp pilus-assembly TadG-like N-terminal domain-containing protein</fullName>
    </recommendedName>
</protein>
<name>A0A7W9Q8Y6_9ACTN</name>
<sequence length="226" mass="24166">MKARHTRRSCGVAVGPGEVLPSRRSRFQILLPGRAQRALLRRAQRALPGRAQFAGPGHLPPSARPPSSGVARFADRCAWRIGDRYATRLADRGSGAAAVILFAFVFLALAAFVVDGGMSISQRERAADIAEQAARYAAQDIDESALRDSGGQRAPINYENCGARVKKFAREAGLSGPDVAASRCVSANAEQVEVEIRLTYEPVLTGLFYNGSFTVRGASKAESHVG</sequence>
<dbReference type="Pfam" id="PF13400">
    <property type="entry name" value="Tad"/>
    <property type="match status" value="1"/>
</dbReference>
<keyword evidence="1" id="KW-1133">Transmembrane helix</keyword>
<proteinExistence type="predicted"/>
<feature type="domain" description="Putative Flp pilus-assembly TadG-like N-terminal" evidence="2">
    <location>
        <begin position="93"/>
        <end position="140"/>
    </location>
</feature>
<dbReference type="EMBL" id="JACHJL010000003">
    <property type="protein sequence ID" value="MBB5934702.1"/>
    <property type="molecule type" value="Genomic_DNA"/>
</dbReference>
<reference evidence="3 4" key="1">
    <citation type="submission" date="2020-08" db="EMBL/GenBank/DDBJ databases">
        <title>Genomic Encyclopedia of Type Strains, Phase III (KMG-III): the genomes of soil and plant-associated and newly described type strains.</title>
        <authorList>
            <person name="Whitman W."/>
        </authorList>
    </citation>
    <scope>NUCLEOTIDE SEQUENCE [LARGE SCALE GENOMIC DNA]</scope>
    <source>
        <strain evidence="3 4">CECT 8305</strain>
    </source>
</reference>
<keyword evidence="1" id="KW-0812">Transmembrane</keyword>